<accession>A0A9P5UF67</accession>
<dbReference type="InterPro" id="IPR036291">
    <property type="entry name" value="NAD(P)-bd_dom_sf"/>
</dbReference>
<evidence type="ECO:0000313" key="4">
    <source>
        <dbReference type="EMBL" id="KAF9076951.1"/>
    </source>
</evidence>
<feature type="domain" description="Gfo/Idh/MocA-like oxidoreductase N-terminal" evidence="2">
    <location>
        <begin position="28"/>
        <end position="131"/>
    </location>
</feature>
<dbReference type="Gene3D" id="3.30.360.10">
    <property type="entry name" value="Dihydrodipicolinate Reductase, domain 2"/>
    <property type="match status" value="1"/>
</dbReference>
<dbReference type="PANTHER" id="PTHR43818">
    <property type="entry name" value="BCDNA.GH03377"/>
    <property type="match status" value="1"/>
</dbReference>
<dbReference type="GO" id="GO:0016491">
    <property type="term" value="F:oxidoreductase activity"/>
    <property type="evidence" value="ECO:0007669"/>
    <property type="project" value="UniProtKB-KW"/>
</dbReference>
<evidence type="ECO:0000259" key="3">
    <source>
        <dbReference type="Pfam" id="PF22685"/>
    </source>
</evidence>
<dbReference type="InterPro" id="IPR000683">
    <property type="entry name" value="Gfo/Idh/MocA-like_OxRdtase_N"/>
</dbReference>
<evidence type="ECO:0000313" key="5">
    <source>
        <dbReference type="Proteomes" id="UP000772434"/>
    </source>
</evidence>
<evidence type="ECO:0000259" key="2">
    <source>
        <dbReference type="Pfam" id="PF01408"/>
    </source>
</evidence>
<dbReference type="AlphaFoldDB" id="A0A9P5UF67"/>
<dbReference type="OrthoDB" id="64915at2759"/>
<dbReference type="SUPFAM" id="SSF55347">
    <property type="entry name" value="Glyceraldehyde-3-phosphate dehydrogenase-like, C-terminal domain"/>
    <property type="match status" value="1"/>
</dbReference>
<keyword evidence="5" id="KW-1185">Reference proteome</keyword>
<organism evidence="4 5">
    <name type="scientific">Rhodocollybia butyracea</name>
    <dbReference type="NCBI Taxonomy" id="206335"/>
    <lineage>
        <taxon>Eukaryota</taxon>
        <taxon>Fungi</taxon>
        <taxon>Dikarya</taxon>
        <taxon>Basidiomycota</taxon>
        <taxon>Agaricomycotina</taxon>
        <taxon>Agaricomycetes</taxon>
        <taxon>Agaricomycetidae</taxon>
        <taxon>Agaricales</taxon>
        <taxon>Marasmiineae</taxon>
        <taxon>Omphalotaceae</taxon>
        <taxon>Rhodocollybia</taxon>
    </lineage>
</organism>
<dbReference type="Pfam" id="PF01408">
    <property type="entry name" value="GFO_IDH_MocA"/>
    <property type="match status" value="1"/>
</dbReference>
<reference evidence="4" key="1">
    <citation type="submission" date="2020-11" db="EMBL/GenBank/DDBJ databases">
        <authorList>
            <consortium name="DOE Joint Genome Institute"/>
            <person name="Ahrendt S."/>
            <person name="Riley R."/>
            <person name="Andreopoulos W."/>
            <person name="Labutti K."/>
            <person name="Pangilinan J."/>
            <person name="Ruiz-Duenas F.J."/>
            <person name="Barrasa J.M."/>
            <person name="Sanchez-Garcia M."/>
            <person name="Camarero S."/>
            <person name="Miyauchi S."/>
            <person name="Serrano A."/>
            <person name="Linde D."/>
            <person name="Babiker R."/>
            <person name="Drula E."/>
            <person name="Ayuso-Fernandez I."/>
            <person name="Pacheco R."/>
            <person name="Padilla G."/>
            <person name="Ferreira P."/>
            <person name="Barriuso J."/>
            <person name="Kellner H."/>
            <person name="Castanera R."/>
            <person name="Alfaro M."/>
            <person name="Ramirez L."/>
            <person name="Pisabarro A.G."/>
            <person name="Kuo A."/>
            <person name="Tritt A."/>
            <person name="Lipzen A."/>
            <person name="He G."/>
            <person name="Yan M."/>
            <person name="Ng V."/>
            <person name="Cullen D."/>
            <person name="Martin F."/>
            <person name="Rosso M.-N."/>
            <person name="Henrissat B."/>
            <person name="Hibbett D."/>
            <person name="Martinez A.T."/>
            <person name="Grigoriev I.V."/>
        </authorList>
    </citation>
    <scope>NUCLEOTIDE SEQUENCE</scope>
    <source>
        <strain evidence="4">AH 40177</strain>
    </source>
</reference>
<keyword evidence="1" id="KW-0560">Oxidoreductase</keyword>
<evidence type="ECO:0000256" key="1">
    <source>
        <dbReference type="ARBA" id="ARBA00023002"/>
    </source>
</evidence>
<dbReference type="SUPFAM" id="SSF51735">
    <property type="entry name" value="NAD(P)-binding Rossmann-fold domains"/>
    <property type="match status" value="1"/>
</dbReference>
<dbReference type="Pfam" id="PF22685">
    <property type="entry name" value="Gal80p_C-like"/>
    <property type="match status" value="1"/>
</dbReference>
<proteinExistence type="predicted"/>
<dbReference type="InterPro" id="IPR050463">
    <property type="entry name" value="Gfo/Idh/MocA_oxidrdct_glycsds"/>
</dbReference>
<dbReference type="Gene3D" id="3.40.50.720">
    <property type="entry name" value="NAD(P)-binding Rossmann-like Domain"/>
    <property type="match status" value="1"/>
</dbReference>
<gene>
    <name evidence="4" type="ORF">BDP27DRAFT_1312875</name>
</gene>
<feature type="domain" description="Gal80p-like C-terminal" evidence="3">
    <location>
        <begin position="139"/>
        <end position="282"/>
    </location>
</feature>
<dbReference type="Proteomes" id="UP000772434">
    <property type="component" value="Unassembled WGS sequence"/>
</dbReference>
<dbReference type="GO" id="GO:0000166">
    <property type="term" value="F:nucleotide binding"/>
    <property type="evidence" value="ECO:0007669"/>
    <property type="project" value="InterPro"/>
</dbReference>
<protein>
    <recommendedName>
        <fullName evidence="6">NAD(P)-binding protein</fullName>
    </recommendedName>
</protein>
<dbReference type="EMBL" id="JADNRY010000005">
    <property type="protein sequence ID" value="KAF9076951.1"/>
    <property type="molecule type" value="Genomic_DNA"/>
</dbReference>
<name>A0A9P5UF67_9AGAR</name>
<dbReference type="PANTHER" id="PTHR43818:SF11">
    <property type="entry name" value="BCDNA.GH03377"/>
    <property type="match status" value="1"/>
</dbReference>
<sequence>MFAIAEPIKTKPIRLGFIGLSATGPLSSDFSLVAVSTTNTDSAQASAKKYSELSSNVVKPYYGSAEHIAADKDIDMLVVSVRVTHHKEVALKAIKGGKDLFIEWPAGKSLEETKEIYEAAMRMGVKTVVGFQSRFNAYALKTKSIIESGEIGKIITSSFTVSLGFPLYGPTAPEAAKYLLNSSNGVTLVDLLGGHMFDLLTYILGPISSLTALLQNQIPLITIIGNDGKPTGETVPYDGANQVCVSGVLVSGAVFNVNIQSGAKQSPDFNWVIHGENGTVRIIDDDRMKVMGFFDASPEVYLNGTKVELEDVGVSALPVNSEKSSTTATGLAWKAYADGKSGTYATLEQALKMKEVIAAMKKSSEEGRRIHF</sequence>
<evidence type="ECO:0008006" key="6">
    <source>
        <dbReference type="Google" id="ProtNLM"/>
    </source>
</evidence>
<comment type="caution">
    <text evidence="4">The sequence shown here is derived from an EMBL/GenBank/DDBJ whole genome shotgun (WGS) entry which is preliminary data.</text>
</comment>
<dbReference type="InterPro" id="IPR055080">
    <property type="entry name" value="Gal80p-like_C"/>
</dbReference>